<gene>
    <name evidence="4" type="ORF">FPE_LOCUS25502</name>
</gene>
<name>A0AAD2A3V2_9LAMI</name>
<proteinExistence type="predicted"/>
<dbReference type="InterPro" id="IPR044861">
    <property type="entry name" value="IPNS-like_FE2OG_OXY"/>
</dbReference>
<dbReference type="InterPro" id="IPR027443">
    <property type="entry name" value="IPNS-like_sf"/>
</dbReference>
<organism evidence="4 5">
    <name type="scientific">Fraxinus pennsylvanica</name>
    <dbReference type="NCBI Taxonomy" id="56036"/>
    <lineage>
        <taxon>Eukaryota</taxon>
        <taxon>Viridiplantae</taxon>
        <taxon>Streptophyta</taxon>
        <taxon>Embryophyta</taxon>
        <taxon>Tracheophyta</taxon>
        <taxon>Spermatophyta</taxon>
        <taxon>Magnoliopsida</taxon>
        <taxon>eudicotyledons</taxon>
        <taxon>Gunneridae</taxon>
        <taxon>Pentapetalae</taxon>
        <taxon>asterids</taxon>
        <taxon>lamiids</taxon>
        <taxon>Lamiales</taxon>
        <taxon>Oleaceae</taxon>
        <taxon>Oleeae</taxon>
        <taxon>Fraxinus</taxon>
    </lineage>
</organism>
<dbReference type="EMBL" id="OU503050">
    <property type="protein sequence ID" value="CAI9778072.1"/>
    <property type="molecule type" value="Genomic_DNA"/>
</dbReference>
<dbReference type="Proteomes" id="UP000834106">
    <property type="component" value="Chromosome 15"/>
</dbReference>
<evidence type="ECO:0000256" key="2">
    <source>
        <dbReference type="ARBA" id="ARBA00023004"/>
    </source>
</evidence>
<evidence type="ECO:0000259" key="3">
    <source>
        <dbReference type="Pfam" id="PF03171"/>
    </source>
</evidence>
<reference evidence="4" key="1">
    <citation type="submission" date="2023-05" db="EMBL/GenBank/DDBJ databases">
        <authorList>
            <person name="Huff M."/>
        </authorList>
    </citation>
    <scope>NUCLEOTIDE SEQUENCE</scope>
</reference>
<keyword evidence="5" id="KW-1185">Reference proteome</keyword>
<feature type="domain" description="Isopenicillin N synthase-like Fe(2+) 2OG dioxygenase" evidence="3">
    <location>
        <begin position="69"/>
        <end position="133"/>
    </location>
</feature>
<dbReference type="Gene3D" id="2.60.120.330">
    <property type="entry name" value="B-lactam Antibiotic, Isopenicillin N Synthase, Chain"/>
    <property type="match status" value="1"/>
</dbReference>
<dbReference type="SUPFAM" id="SSF51197">
    <property type="entry name" value="Clavaminate synthase-like"/>
    <property type="match status" value="1"/>
</dbReference>
<dbReference type="InterPro" id="IPR050295">
    <property type="entry name" value="Plant_2OG-oxidoreductases"/>
</dbReference>
<dbReference type="AlphaFoldDB" id="A0AAD2A3V2"/>
<dbReference type="Pfam" id="PF03171">
    <property type="entry name" value="2OG-FeII_Oxy"/>
    <property type="match status" value="1"/>
</dbReference>
<keyword evidence="1" id="KW-0479">Metal-binding</keyword>
<dbReference type="PANTHER" id="PTHR47991">
    <property type="entry name" value="OXOGLUTARATE/IRON-DEPENDENT DIOXYGENASE"/>
    <property type="match status" value="1"/>
</dbReference>
<accession>A0AAD2A3V2</accession>
<dbReference type="GO" id="GO:0046872">
    <property type="term" value="F:metal ion binding"/>
    <property type="evidence" value="ECO:0007669"/>
    <property type="project" value="UniProtKB-KW"/>
</dbReference>
<keyword evidence="2" id="KW-0408">Iron</keyword>
<evidence type="ECO:0000313" key="5">
    <source>
        <dbReference type="Proteomes" id="UP000834106"/>
    </source>
</evidence>
<evidence type="ECO:0000313" key="4">
    <source>
        <dbReference type="EMBL" id="CAI9778072.1"/>
    </source>
</evidence>
<sequence>MGAKCSVVSSISLGLEMKMVAANVFDLDENGGPKSAGRGTIVKLYLRPSWGETLKEYIAELEKLAVKSHGNDEVKGLQILKDGKWIDEPMKNAIVINTGDQIEFLSYGSYKSFWHRVFALTNGNQRSPASFYNPSLNANIGPARTC</sequence>
<protein>
    <recommendedName>
        <fullName evidence="3">Isopenicillin N synthase-like Fe(2+) 2OG dioxygenase domain-containing protein</fullName>
    </recommendedName>
</protein>
<evidence type="ECO:0000256" key="1">
    <source>
        <dbReference type="ARBA" id="ARBA00022723"/>
    </source>
</evidence>